<gene>
    <name evidence="1" type="ORF">K8F61_17270</name>
</gene>
<dbReference type="RefSeq" id="WP_231820072.1">
    <property type="nucleotide sequence ID" value="NZ_CP082781.1"/>
</dbReference>
<name>A0ABY3RTX2_9MICO</name>
<proteinExistence type="predicted"/>
<dbReference type="EMBL" id="CP082781">
    <property type="protein sequence ID" value="UGS26355.1"/>
    <property type="molecule type" value="Genomic_DNA"/>
</dbReference>
<keyword evidence="2" id="KW-1185">Reference proteome</keyword>
<evidence type="ECO:0000313" key="2">
    <source>
        <dbReference type="Proteomes" id="UP001199642"/>
    </source>
</evidence>
<dbReference type="Proteomes" id="UP001199642">
    <property type="component" value="Chromosome"/>
</dbReference>
<protein>
    <submittedName>
        <fullName evidence="1">Uncharacterized protein</fullName>
    </submittedName>
</protein>
<reference evidence="1 2" key="1">
    <citation type="submission" date="2023-01" db="EMBL/GenBank/DDBJ databases">
        <title>Characterization of estradiol degrading bacteria Microbacterium sp. MZT7 and reveal degrading genes through genome analysis.</title>
        <authorList>
            <person name="Hao P."/>
            <person name="Gao Y."/>
        </authorList>
    </citation>
    <scope>NUCLEOTIDE SEQUENCE [LARGE SCALE GENOMIC DNA]</scope>
    <source>
        <strain evidence="1 2">MZT7</strain>
    </source>
</reference>
<evidence type="ECO:0000313" key="1">
    <source>
        <dbReference type="EMBL" id="UGS26355.1"/>
    </source>
</evidence>
<sequence length="175" mass="19394">MTTITVKPLGDGIEIVELAASSGRSTAIGGTALDKVRDYLQARRDEKLYRWRSPDYPDHPVYPVDDNEVRVLSEHSLDTYIVQRDIGPSLFTPYAAAHAYFEAHPAVLPLPTEPGIYAPRKNLARLGQTNTYRLNEDGGWSEAFGGREKRDARDKALHAHTNLGGLVRLVPEVTA</sequence>
<accession>A0ABY3RTX2</accession>
<organism evidence="1 2">
    <name type="scientific">Microbacterium resistens</name>
    <dbReference type="NCBI Taxonomy" id="156977"/>
    <lineage>
        <taxon>Bacteria</taxon>
        <taxon>Bacillati</taxon>
        <taxon>Actinomycetota</taxon>
        <taxon>Actinomycetes</taxon>
        <taxon>Micrococcales</taxon>
        <taxon>Microbacteriaceae</taxon>
        <taxon>Microbacterium</taxon>
    </lineage>
</organism>